<dbReference type="PIRSF" id="PIRSF026326">
    <property type="entry name" value="InaA"/>
    <property type="match status" value="1"/>
</dbReference>
<gene>
    <name evidence="1" type="ORF">BD31_I1025</name>
</gene>
<organism evidence="1 2">
    <name type="scientific">Candidatus Nitrosopumilus salarius BD31</name>
    <dbReference type="NCBI Taxonomy" id="859350"/>
    <lineage>
        <taxon>Archaea</taxon>
        <taxon>Nitrososphaerota</taxon>
        <taxon>Nitrososphaeria</taxon>
        <taxon>Nitrosopumilales</taxon>
        <taxon>Nitrosopumilaceae</taxon>
        <taxon>Nitrosopumilus</taxon>
    </lineage>
</organism>
<sequence>MNELFQSKEYQTIFSQNHLDGFASLWAKEIDWFEPPNHRRGGWSGVGQMMLTSDLRGLSVFVKKQKNHGRRTLWHPFSGEPTFRREFKRLVFLEQQQIKAPKVVLYAEEEIKKDTCAILATEALVGFEPLDIVTKRWHEDKPVTHLQKIVLLESVAETVRAFHQAGLVHRALYPKHIFVKNAETAPEVAFIDLEKSRFSLFFLYRAYFDLSALNRHAEYWSKSQRLRFFLSYMQSKRLTKALKLLCQLILRRSTRR</sequence>
<dbReference type="GO" id="GO:0016301">
    <property type="term" value="F:kinase activity"/>
    <property type="evidence" value="ECO:0007669"/>
    <property type="project" value="UniProtKB-KW"/>
</dbReference>
<dbReference type="InterPro" id="IPR011009">
    <property type="entry name" value="Kinase-like_dom_sf"/>
</dbReference>
<keyword evidence="1" id="KW-0418">Kinase</keyword>
<dbReference type="PATRIC" id="fig|859350.6.peg.1527"/>
<dbReference type="InterPro" id="IPR027023">
    <property type="entry name" value="Put_LipoPS_kinase_InaA"/>
</dbReference>
<proteinExistence type="predicted"/>
<keyword evidence="1" id="KW-0808">Transferase</keyword>
<dbReference type="SUPFAM" id="SSF56112">
    <property type="entry name" value="Protein kinase-like (PK-like)"/>
    <property type="match status" value="1"/>
</dbReference>
<accession>I3D124</accession>
<name>I3D124_9ARCH</name>
<evidence type="ECO:0000313" key="1">
    <source>
        <dbReference type="EMBL" id="EIJ65417.1"/>
    </source>
</evidence>
<comment type="caution">
    <text evidence="1">The sequence shown here is derived from an EMBL/GenBank/DDBJ whole genome shotgun (WGS) entry which is preliminary data.</text>
</comment>
<keyword evidence="2" id="KW-1185">Reference proteome</keyword>
<evidence type="ECO:0000313" key="2">
    <source>
        <dbReference type="Proteomes" id="UP000003423"/>
    </source>
</evidence>
<dbReference type="Gene3D" id="1.10.510.10">
    <property type="entry name" value="Transferase(Phosphotransferase) domain 1"/>
    <property type="match status" value="1"/>
</dbReference>
<dbReference type="AlphaFoldDB" id="I3D124"/>
<protein>
    <submittedName>
        <fullName evidence="1">Lipopolysaccharide kinase (Kdo/WaaP) family protein</fullName>
    </submittedName>
</protein>
<dbReference type="EMBL" id="AEXL02000126">
    <property type="protein sequence ID" value="EIJ65417.1"/>
    <property type="molecule type" value="Genomic_DNA"/>
</dbReference>
<reference evidence="1 2" key="1">
    <citation type="journal article" date="2012" name="J. Bacteriol.">
        <title>Genome sequence of "Candidatus Nitrosopumilus salaria" BD31, an ammonia-oxidizing archaeon from the San Francisco Bay estuary.</title>
        <authorList>
            <person name="Mosier A.C."/>
            <person name="Allen E.E."/>
            <person name="Kim M."/>
            <person name="Ferriera S."/>
            <person name="Francis C.A."/>
        </authorList>
    </citation>
    <scope>NUCLEOTIDE SEQUENCE [LARGE SCALE GENOMIC DNA]</scope>
    <source>
        <strain evidence="1 2">BD31</strain>
    </source>
</reference>
<dbReference type="Proteomes" id="UP000003423">
    <property type="component" value="Unassembled WGS sequence"/>
</dbReference>
<dbReference type="Pfam" id="PF06293">
    <property type="entry name" value="Kdo"/>
    <property type="match status" value="1"/>
</dbReference>